<dbReference type="PANTHER" id="PTHR30118">
    <property type="entry name" value="HTH-TYPE TRANSCRIPTIONAL REGULATOR LEUO-RELATED"/>
    <property type="match status" value="1"/>
</dbReference>
<dbReference type="InterPro" id="IPR005119">
    <property type="entry name" value="LysR_subst-bd"/>
</dbReference>
<keyword evidence="3" id="KW-0238">DNA-binding</keyword>
<dbReference type="OrthoDB" id="8839911at2"/>
<keyword evidence="7" id="KW-1185">Reference proteome</keyword>
<dbReference type="GO" id="GO:0003700">
    <property type="term" value="F:DNA-binding transcription factor activity"/>
    <property type="evidence" value="ECO:0007669"/>
    <property type="project" value="InterPro"/>
</dbReference>
<sequence length="294" mass="33499">MDLNSLKYFIAVYEERGVSNAAKQLGITPSAVSQNISKLNEFYNEVLFVRSGNTLVPTSKGESLYQAVKPHVDAIAAESTALRNPRKSKRVITYFGHKDGDILFYPQLLNAISHSNFDLSLTNRANFVAQDEWLDELRLRKADFMISTQPVELSGFENTLLFEDELVAVCSENHPKRDAMLDESRFLELDFIAWNTQREQPFILDSLYSGNVENRNIVYTSDSLLTSLYMVSKSELVCVVTKRHAEMLKNELNLSIHSLPFSEKLSIPVYLSYRKVPKSDVVLHWVLNQIQAII</sequence>
<dbReference type="Pfam" id="PF00126">
    <property type="entry name" value="HTH_1"/>
    <property type="match status" value="1"/>
</dbReference>
<evidence type="ECO:0000259" key="5">
    <source>
        <dbReference type="PROSITE" id="PS50931"/>
    </source>
</evidence>
<dbReference type="Pfam" id="PF03466">
    <property type="entry name" value="LysR_substrate"/>
    <property type="match status" value="1"/>
</dbReference>
<protein>
    <recommendedName>
        <fullName evidence="5">HTH lysR-type domain-containing protein</fullName>
    </recommendedName>
</protein>
<dbReference type="PROSITE" id="PS50931">
    <property type="entry name" value="HTH_LYSR"/>
    <property type="match status" value="1"/>
</dbReference>
<dbReference type="Proteomes" id="UP000027219">
    <property type="component" value="Unassembled WGS sequence"/>
</dbReference>
<evidence type="ECO:0000256" key="4">
    <source>
        <dbReference type="ARBA" id="ARBA00023163"/>
    </source>
</evidence>
<evidence type="ECO:0000256" key="3">
    <source>
        <dbReference type="ARBA" id="ARBA00023125"/>
    </source>
</evidence>
<reference evidence="6 7" key="1">
    <citation type="submission" date="2014-02" db="EMBL/GenBank/DDBJ databases">
        <title>Vibrio fortis Dalian14 Genome Sequencing.</title>
        <authorList>
            <person name="Wang Y."/>
            <person name="Song L."/>
            <person name="Liu G."/>
            <person name="Ding J."/>
        </authorList>
    </citation>
    <scope>NUCLEOTIDE SEQUENCE [LARGE SCALE GENOMIC DNA]</scope>
    <source>
        <strain evidence="6 7">Dalian14</strain>
    </source>
</reference>
<proteinExistence type="inferred from homology"/>
<keyword evidence="2" id="KW-0805">Transcription regulation</keyword>
<dbReference type="EMBL" id="JFFR01000020">
    <property type="protein sequence ID" value="KDN28487.1"/>
    <property type="molecule type" value="Genomic_DNA"/>
</dbReference>
<dbReference type="AlphaFoldDB" id="A0A066URE4"/>
<dbReference type="InterPro" id="IPR000847">
    <property type="entry name" value="LysR_HTH_N"/>
</dbReference>
<dbReference type="SUPFAM" id="SSF46785">
    <property type="entry name" value="Winged helix' DNA-binding domain"/>
    <property type="match status" value="1"/>
</dbReference>
<comment type="similarity">
    <text evidence="1">Belongs to the LysR transcriptional regulatory family.</text>
</comment>
<evidence type="ECO:0000313" key="6">
    <source>
        <dbReference type="EMBL" id="KDN28487.1"/>
    </source>
</evidence>
<dbReference type="InterPro" id="IPR036388">
    <property type="entry name" value="WH-like_DNA-bd_sf"/>
</dbReference>
<gene>
    <name evidence="6" type="ORF">VFDL14_23400</name>
</gene>
<dbReference type="PANTHER" id="PTHR30118:SF6">
    <property type="entry name" value="HTH-TYPE TRANSCRIPTIONAL REGULATOR LEUO"/>
    <property type="match status" value="1"/>
</dbReference>
<dbReference type="RefSeq" id="WP_032551295.1">
    <property type="nucleotide sequence ID" value="NZ_JFFR01000020.1"/>
</dbReference>
<feature type="domain" description="HTH lysR-type" evidence="5">
    <location>
        <begin position="1"/>
        <end position="58"/>
    </location>
</feature>
<evidence type="ECO:0000256" key="2">
    <source>
        <dbReference type="ARBA" id="ARBA00023015"/>
    </source>
</evidence>
<evidence type="ECO:0000313" key="7">
    <source>
        <dbReference type="Proteomes" id="UP000027219"/>
    </source>
</evidence>
<dbReference type="Gene3D" id="1.10.10.10">
    <property type="entry name" value="Winged helix-like DNA-binding domain superfamily/Winged helix DNA-binding domain"/>
    <property type="match status" value="1"/>
</dbReference>
<dbReference type="STRING" id="212667.VFDL14_23400"/>
<evidence type="ECO:0000256" key="1">
    <source>
        <dbReference type="ARBA" id="ARBA00009437"/>
    </source>
</evidence>
<accession>A0A066URE4</accession>
<dbReference type="InterPro" id="IPR050389">
    <property type="entry name" value="LysR-type_TF"/>
</dbReference>
<dbReference type="InterPro" id="IPR036390">
    <property type="entry name" value="WH_DNA-bd_sf"/>
</dbReference>
<keyword evidence="4" id="KW-0804">Transcription</keyword>
<comment type="caution">
    <text evidence="6">The sequence shown here is derived from an EMBL/GenBank/DDBJ whole genome shotgun (WGS) entry which is preliminary data.</text>
</comment>
<name>A0A066URE4_9VIBR</name>
<dbReference type="GO" id="GO:0003677">
    <property type="term" value="F:DNA binding"/>
    <property type="evidence" value="ECO:0007669"/>
    <property type="project" value="UniProtKB-KW"/>
</dbReference>
<dbReference type="Gene3D" id="3.40.190.10">
    <property type="entry name" value="Periplasmic binding protein-like II"/>
    <property type="match status" value="2"/>
</dbReference>
<dbReference type="SUPFAM" id="SSF53850">
    <property type="entry name" value="Periplasmic binding protein-like II"/>
    <property type="match status" value="1"/>
</dbReference>
<organism evidence="6 7">
    <name type="scientific">Vibrio fortis</name>
    <dbReference type="NCBI Taxonomy" id="212667"/>
    <lineage>
        <taxon>Bacteria</taxon>
        <taxon>Pseudomonadati</taxon>
        <taxon>Pseudomonadota</taxon>
        <taxon>Gammaproteobacteria</taxon>
        <taxon>Vibrionales</taxon>
        <taxon>Vibrionaceae</taxon>
        <taxon>Vibrio</taxon>
    </lineage>
</organism>